<dbReference type="Pfam" id="PF07980">
    <property type="entry name" value="SusD_RagB"/>
    <property type="match status" value="1"/>
</dbReference>
<dbReference type="InterPro" id="IPR033985">
    <property type="entry name" value="SusD-like_N"/>
</dbReference>
<dbReference type="InterPro" id="IPR012944">
    <property type="entry name" value="SusD_RagB_dom"/>
</dbReference>
<evidence type="ECO:0000259" key="7">
    <source>
        <dbReference type="Pfam" id="PF14322"/>
    </source>
</evidence>
<protein>
    <submittedName>
        <fullName evidence="8">RagB/SusD family nutrient uptake outer membrane protein</fullName>
    </submittedName>
</protein>
<dbReference type="PROSITE" id="PS51257">
    <property type="entry name" value="PROKAR_LIPOPROTEIN"/>
    <property type="match status" value="1"/>
</dbReference>
<dbReference type="Proteomes" id="UP000291485">
    <property type="component" value="Unassembled WGS sequence"/>
</dbReference>
<evidence type="ECO:0000256" key="1">
    <source>
        <dbReference type="ARBA" id="ARBA00004442"/>
    </source>
</evidence>
<evidence type="ECO:0000256" key="4">
    <source>
        <dbReference type="ARBA" id="ARBA00023136"/>
    </source>
</evidence>
<comment type="similarity">
    <text evidence="2">Belongs to the SusD family.</text>
</comment>
<dbReference type="AlphaFoldDB" id="A0A4R0NL49"/>
<name>A0A4R0NL49_9SPHI</name>
<feature type="domain" description="RagB/SusD" evidence="6">
    <location>
        <begin position="299"/>
        <end position="503"/>
    </location>
</feature>
<accession>A0A4R0NL49</accession>
<evidence type="ECO:0000313" key="8">
    <source>
        <dbReference type="EMBL" id="TCD00034.1"/>
    </source>
</evidence>
<keyword evidence="4" id="KW-0472">Membrane</keyword>
<keyword evidence="5" id="KW-0998">Cell outer membrane</keyword>
<dbReference type="InterPro" id="IPR011990">
    <property type="entry name" value="TPR-like_helical_dom_sf"/>
</dbReference>
<dbReference type="GO" id="GO:0009279">
    <property type="term" value="C:cell outer membrane"/>
    <property type="evidence" value="ECO:0007669"/>
    <property type="project" value="UniProtKB-SubCell"/>
</dbReference>
<dbReference type="OrthoDB" id="630434at2"/>
<organism evidence="8 9">
    <name type="scientific">Pedobacter frigidisoli</name>
    <dbReference type="NCBI Taxonomy" id="2530455"/>
    <lineage>
        <taxon>Bacteria</taxon>
        <taxon>Pseudomonadati</taxon>
        <taxon>Bacteroidota</taxon>
        <taxon>Sphingobacteriia</taxon>
        <taxon>Sphingobacteriales</taxon>
        <taxon>Sphingobacteriaceae</taxon>
        <taxon>Pedobacter</taxon>
    </lineage>
</organism>
<dbReference type="SUPFAM" id="SSF48452">
    <property type="entry name" value="TPR-like"/>
    <property type="match status" value="1"/>
</dbReference>
<dbReference type="Gene3D" id="1.25.40.390">
    <property type="match status" value="1"/>
</dbReference>
<dbReference type="RefSeq" id="WP_131562654.1">
    <property type="nucleotide sequence ID" value="NZ_SJSN01000026.1"/>
</dbReference>
<gene>
    <name evidence="8" type="ORF">EZ449_21090</name>
</gene>
<dbReference type="CDD" id="cd08977">
    <property type="entry name" value="SusD"/>
    <property type="match status" value="1"/>
</dbReference>
<evidence type="ECO:0000313" key="9">
    <source>
        <dbReference type="Proteomes" id="UP000291485"/>
    </source>
</evidence>
<comment type="subcellular location">
    <subcellularLocation>
        <location evidence="1">Cell outer membrane</location>
    </subcellularLocation>
</comment>
<reference evidence="8 9" key="1">
    <citation type="submission" date="2019-02" db="EMBL/GenBank/DDBJ databases">
        <title>Pedobacter sp. RP-3-11 sp. nov., isolated from Arctic soil.</title>
        <authorList>
            <person name="Dahal R.H."/>
        </authorList>
    </citation>
    <scope>NUCLEOTIDE SEQUENCE [LARGE SCALE GENOMIC DNA]</scope>
    <source>
        <strain evidence="8 9">RP-3-11</strain>
    </source>
</reference>
<keyword evidence="9" id="KW-1185">Reference proteome</keyword>
<keyword evidence="3" id="KW-0732">Signal</keyword>
<evidence type="ECO:0000256" key="2">
    <source>
        <dbReference type="ARBA" id="ARBA00006275"/>
    </source>
</evidence>
<dbReference type="EMBL" id="SJSN01000026">
    <property type="protein sequence ID" value="TCD00034.1"/>
    <property type="molecule type" value="Genomic_DNA"/>
</dbReference>
<feature type="domain" description="SusD-like N-terminal" evidence="7">
    <location>
        <begin position="109"/>
        <end position="241"/>
    </location>
</feature>
<evidence type="ECO:0000256" key="3">
    <source>
        <dbReference type="ARBA" id="ARBA00022729"/>
    </source>
</evidence>
<evidence type="ECO:0000256" key="5">
    <source>
        <dbReference type="ARBA" id="ARBA00023237"/>
    </source>
</evidence>
<dbReference type="Pfam" id="PF14322">
    <property type="entry name" value="SusD-like_3"/>
    <property type="match status" value="1"/>
</dbReference>
<comment type="caution">
    <text evidence="8">The sequence shown here is derived from an EMBL/GenBank/DDBJ whole genome shotgun (WGS) entry which is preliminary data.</text>
</comment>
<sequence length="503" mass="55361">MKKIFYSAILASMILGGSSCKKDYLQTTPTDKVDNTSIFSTTANASVALNGIYRYMFERTTTTTSNAQGKPGVAGILLGIDFMGEDLHQAAATWFTSTGEGNYVAARTDNAASNLYYYRTFYRMIGNANYIIDNIDAAEGTAAEKSRIKAEALTLRAYSYSYLVQFYGNRYNAAAKPNNQLAVPLPLKSTDTRMPRVSVETVYAAIVADLEAAIALNATTVPNKTHAGIWVAKGLRARVALTMQDYPNAIKYAKEVIDGNAFPLMSQADYQTGFNNIGLSEYMWGANPSTEQGDTFGSFYAQIAYNANTSYQRATPKMINSALYDQISATDVRKKMWEPVATAANFPLPLPTFVRRNYMTRKFSVKAIGDPSLGDVPWMRSAEMHLILAEAYARSAQDGLAQTALFVLVAKRDLSAIKSTKIGTALIDEVMINRRVELWGEGFRYLDLKRLNLSLDRTTANVPNYVATSVANVLQIPAGDPRFLFLIPRDEINANPNIGPQNP</sequence>
<proteinExistence type="inferred from homology"/>
<evidence type="ECO:0000259" key="6">
    <source>
        <dbReference type="Pfam" id="PF07980"/>
    </source>
</evidence>